<keyword evidence="2" id="KW-1185">Reference proteome</keyword>
<dbReference type="Proteomes" id="UP001153069">
    <property type="component" value="Unassembled WGS sequence"/>
</dbReference>
<evidence type="ECO:0000313" key="1">
    <source>
        <dbReference type="EMBL" id="CAB9498632.1"/>
    </source>
</evidence>
<protein>
    <submittedName>
        <fullName evidence="1">Uncharacterized protein</fullName>
    </submittedName>
</protein>
<sequence>MVSSCSRLWITVFLYLGFSFPIQAFTVTVKPRLSSSHHHVRGRHHLSPLFSAANSTLMEKSSLSLEQVQIEEQLLWISQMEDDQDRRERFELFLTDSIGAEKKQMSNVPSSSLWDRKTSPFVQEVQEQLKILGTAVQSQAWDKYVTSGFEAPTNQKSHLWACVDMTVQLQVVVRKLEDDLKP</sequence>
<reference evidence="1" key="1">
    <citation type="submission" date="2020-06" db="EMBL/GenBank/DDBJ databases">
        <authorList>
            <consortium name="Plant Systems Biology data submission"/>
        </authorList>
    </citation>
    <scope>NUCLEOTIDE SEQUENCE</scope>
    <source>
        <strain evidence="1">D6</strain>
    </source>
</reference>
<comment type="caution">
    <text evidence="1">The sequence shown here is derived from an EMBL/GenBank/DDBJ whole genome shotgun (WGS) entry which is preliminary data.</text>
</comment>
<evidence type="ECO:0000313" key="2">
    <source>
        <dbReference type="Proteomes" id="UP001153069"/>
    </source>
</evidence>
<proteinExistence type="predicted"/>
<accession>A0A9N8D8P6</accession>
<dbReference type="AlphaFoldDB" id="A0A9N8D8P6"/>
<gene>
    <name evidence="1" type="ORF">SEMRO_42_G025590.1</name>
</gene>
<dbReference type="EMBL" id="CAICTM010000042">
    <property type="protein sequence ID" value="CAB9498632.1"/>
    <property type="molecule type" value="Genomic_DNA"/>
</dbReference>
<organism evidence="1 2">
    <name type="scientific">Seminavis robusta</name>
    <dbReference type="NCBI Taxonomy" id="568900"/>
    <lineage>
        <taxon>Eukaryota</taxon>
        <taxon>Sar</taxon>
        <taxon>Stramenopiles</taxon>
        <taxon>Ochrophyta</taxon>
        <taxon>Bacillariophyta</taxon>
        <taxon>Bacillariophyceae</taxon>
        <taxon>Bacillariophycidae</taxon>
        <taxon>Naviculales</taxon>
        <taxon>Naviculaceae</taxon>
        <taxon>Seminavis</taxon>
    </lineage>
</organism>
<name>A0A9N8D8P6_9STRA</name>